<protein>
    <submittedName>
        <fullName evidence="2">Uncharacterized protein</fullName>
    </submittedName>
</protein>
<comment type="caution">
    <text evidence="2">The sequence shown here is derived from an EMBL/GenBank/DDBJ whole genome shotgun (WGS) entry which is preliminary data.</text>
</comment>
<accession>A0A179GAW3</accession>
<evidence type="ECO:0000313" key="2">
    <source>
        <dbReference type="EMBL" id="OAQ74630.1"/>
    </source>
</evidence>
<dbReference type="EMBL" id="LSBH01000009">
    <property type="protein sequence ID" value="OAQ74630.1"/>
    <property type="molecule type" value="Genomic_DNA"/>
</dbReference>
<evidence type="ECO:0000313" key="3">
    <source>
        <dbReference type="Proteomes" id="UP000078240"/>
    </source>
</evidence>
<sequence>MRETRRSQNPCSGPNNLKILGAHDPHSNSCAAHVADHGSSARVRNRPSRPAPDDPCPCTFWNGVKSVVHCYMPLASSPVDRRLRNAMYR</sequence>
<name>A0A179GAW3_PURLI</name>
<feature type="region of interest" description="Disordered" evidence="1">
    <location>
        <begin position="1"/>
        <end position="53"/>
    </location>
</feature>
<gene>
    <name evidence="2" type="ORF">VFPBJ_09925</name>
</gene>
<organism evidence="2 3">
    <name type="scientific">Purpureocillium lilacinum</name>
    <name type="common">Paecilomyces lilacinus</name>
    <dbReference type="NCBI Taxonomy" id="33203"/>
    <lineage>
        <taxon>Eukaryota</taxon>
        <taxon>Fungi</taxon>
        <taxon>Dikarya</taxon>
        <taxon>Ascomycota</taxon>
        <taxon>Pezizomycotina</taxon>
        <taxon>Sordariomycetes</taxon>
        <taxon>Hypocreomycetidae</taxon>
        <taxon>Hypocreales</taxon>
        <taxon>Ophiocordycipitaceae</taxon>
        <taxon>Purpureocillium</taxon>
    </lineage>
</organism>
<dbReference type="Proteomes" id="UP000078240">
    <property type="component" value="Unassembled WGS sequence"/>
</dbReference>
<dbReference type="AlphaFoldDB" id="A0A179GAW3"/>
<proteinExistence type="predicted"/>
<reference evidence="2 3" key="1">
    <citation type="submission" date="2016-01" db="EMBL/GenBank/DDBJ databases">
        <title>Biosynthesis of antibiotic leucinostatins and their inhibition on Phytophthora in bio-control Purpureocillium lilacinum.</title>
        <authorList>
            <person name="Wang G."/>
            <person name="Liu Z."/>
            <person name="Lin R."/>
            <person name="Li E."/>
            <person name="Mao Z."/>
            <person name="Ling J."/>
            <person name="Yin W."/>
            <person name="Xie B."/>
        </authorList>
    </citation>
    <scope>NUCLEOTIDE SEQUENCE [LARGE SCALE GENOMIC DNA]</scope>
    <source>
        <strain evidence="2">PLBJ-1</strain>
    </source>
</reference>
<evidence type="ECO:0000256" key="1">
    <source>
        <dbReference type="SAM" id="MobiDB-lite"/>
    </source>
</evidence>